<keyword evidence="5" id="KW-0418">Kinase</keyword>
<dbReference type="Pfam" id="PF08447">
    <property type="entry name" value="PAS_3"/>
    <property type="match status" value="3"/>
</dbReference>
<dbReference type="PROSITE" id="PS50112">
    <property type="entry name" value="PAS"/>
    <property type="match status" value="4"/>
</dbReference>
<dbReference type="NCBIfam" id="TIGR00229">
    <property type="entry name" value="sensory_box"/>
    <property type="match status" value="4"/>
</dbReference>
<dbReference type="InterPro" id="IPR013655">
    <property type="entry name" value="PAS_fold_3"/>
</dbReference>
<dbReference type="Pfam" id="PF13426">
    <property type="entry name" value="PAS_9"/>
    <property type="match status" value="1"/>
</dbReference>
<evidence type="ECO:0000259" key="7">
    <source>
        <dbReference type="PROSITE" id="PS50112"/>
    </source>
</evidence>
<dbReference type="InterPro" id="IPR029016">
    <property type="entry name" value="GAF-like_dom_sf"/>
</dbReference>
<dbReference type="SMART" id="SM00091">
    <property type="entry name" value="PAS"/>
    <property type="match status" value="6"/>
</dbReference>
<dbReference type="RefSeq" id="WP_234868461.1">
    <property type="nucleotide sequence ID" value="NZ_JAKEVY010000007.1"/>
</dbReference>
<dbReference type="InterPro" id="IPR001610">
    <property type="entry name" value="PAC"/>
</dbReference>
<reference evidence="9 10" key="1">
    <citation type="submission" date="2022-01" db="EMBL/GenBank/DDBJ databases">
        <title>Flavihumibacter sp. nov., isolated from sediment of a river.</title>
        <authorList>
            <person name="Liu H."/>
        </authorList>
    </citation>
    <scope>NUCLEOTIDE SEQUENCE [LARGE SCALE GENOMIC DNA]</scope>
    <source>
        <strain evidence="9 10">RY-1</strain>
    </source>
</reference>
<dbReference type="InterPro" id="IPR011712">
    <property type="entry name" value="Sig_transdc_His_kin_sub3_dim/P"/>
</dbReference>
<feature type="domain" description="Histidine kinase" evidence="6">
    <location>
        <begin position="1058"/>
        <end position="1251"/>
    </location>
</feature>
<keyword evidence="3" id="KW-0597">Phosphoprotein</keyword>
<dbReference type="InterPro" id="IPR000700">
    <property type="entry name" value="PAS-assoc_C"/>
</dbReference>
<dbReference type="EMBL" id="JAKEVY010000007">
    <property type="protein sequence ID" value="MCF1716893.1"/>
    <property type="molecule type" value="Genomic_DNA"/>
</dbReference>
<dbReference type="InterPro" id="IPR052162">
    <property type="entry name" value="Sensor_kinase/Photoreceptor"/>
</dbReference>
<dbReference type="InterPro" id="IPR036890">
    <property type="entry name" value="HATPase_C_sf"/>
</dbReference>
<proteinExistence type="predicted"/>
<protein>
    <recommendedName>
        <fullName evidence="2">histidine kinase</fullName>
        <ecNumber evidence="2">2.7.13.3</ecNumber>
    </recommendedName>
</protein>
<dbReference type="Pfam" id="PF07730">
    <property type="entry name" value="HisKA_3"/>
    <property type="match status" value="1"/>
</dbReference>
<evidence type="ECO:0000256" key="1">
    <source>
        <dbReference type="ARBA" id="ARBA00000085"/>
    </source>
</evidence>
<dbReference type="SMART" id="SM00065">
    <property type="entry name" value="GAF"/>
    <property type="match status" value="1"/>
</dbReference>
<feature type="domain" description="PAS" evidence="7">
    <location>
        <begin position="370"/>
        <end position="440"/>
    </location>
</feature>
<comment type="caution">
    <text evidence="9">The sequence shown here is derived from an EMBL/GenBank/DDBJ whole genome shotgun (WGS) entry which is preliminary data.</text>
</comment>
<accession>A0ABS9BMB8</accession>
<feature type="domain" description="PAC" evidence="8">
    <location>
        <begin position="444"/>
        <end position="495"/>
    </location>
</feature>
<evidence type="ECO:0000313" key="10">
    <source>
        <dbReference type="Proteomes" id="UP001200145"/>
    </source>
</evidence>
<keyword evidence="4" id="KW-0808">Transferase</keyword>
<dbReference type="PANTHER" id="PTHR43304">
    <property type="entry name" value="PHYTOCHROME-LIKE PROTEIN CPH1"/>
    <property type="match status" value="1"/>
</dbReference>
<dbReference type="SUPFAM" id="SSF55874">
    <property type="entry name" value="ATPase domain of HSP90 chaperone/DNA topoisomerase II/histidine kinase"/>
    <property type="match status" value="1"/>
</dbReference>
<comment type="catalytic activity">
    <reaction evidence="1">
        <text>ATP + protein L-histidine = ADP + protein N-phospho-L-histidine.</text>
        <dbReference type="EC" id="2.7.13.3"/>
    </reaction>
</comment>
<dbReference type="CDD" id="cd00130">
    <property type="entry name" value="PAS"/>
    <property type="match status" value="4"/>
</dbReference>
<dbReference type="Gene3D" id="3.30.450.20">
    <property type="entry name" value="PAS domain"/>
    <property type="match status" value="6"/>
</dbReference>
<evidence type="ECO:0000256" key="4">
    <source>
        <dbReference type="ARBA" id="ARBA00022679"/>
    </source>
</evidence>
<keyword evidence="10" id="KW-1185">Reference proteome</keyword>
<dbReference type="Pfam" id="PF02518">
    <property type="entry name" value="HATPase_c"/>
    <property type="match status" value="1"/>
</dbReference>
<dbReference type="SUPFAM" id="SSF55785">
    <property type="entry name" value="PYP-like sensor domain (PAS domain)"/>
    <property type="match status" value="6"/>
</dbReference>
<dbReference type="Gene3D" id="3.30.450.40">
    <property type="match status" value="1"/>
</dbReference>
<dbReference type="SUPFAM" id="SSF55781">
    <property type="entry name" value="GAF domain-like"/>
    <property type="match status" value="1"/>
</dbReference>
<gene>
    <name evidence="9" type="ORF">L0U88_19790</name>
</gene>
<feature type="domain" description="PAS" evidence="7">
    <location>
        <begin position="906"/>
        <end position="978"/>
    </location>
</feature>
<evidence type="ECO:0000256" key="3">
    <source>
        <dbReference type="ARBA" id="ARBA00022553"/>
    </source>
</evidence>
<dbReference type="EC" id="2.7.13.3" evidence="2"/>
<dbReference type="Gene3D" id="1.20.5.1930">
    <property type="match status" value="1"/>
</dbReference>
<dbReference type="PROSITE" id="PS50109">
    <property type="entry name" value="HIS_KIN"/>
    <property type="match status" value="1"/>
</dbReference>
<dbReference type="Gene3D" id="3.30.565.10">
    <property type="entry name" value="Histidine kinase-like ATPase, C-terminal domain"/>
    <property type="match status" value="1"/>
</dbReference>
<dbReference type="PANTHER" id="PTHR43304:SF1">
    <property type="entry name" value="PAC DOMAIN-CONTAINING PROTEIN"/>
    <property type="match status" value="1"/>
</dbReference>
<name>A0ABS9BMB8_9BACT</name>
<feature type="domain" description="PAC" evidence="8">
    <location>
        <begin position="192"/>
        <end position="243"/>
    </location>
</feature>
<evidence type="ECO:0000313" key="9">
    <source>
        <dbReference type="EMBL" id="MCF1716893.1"/>
    </source>
</evidence>
<dbReference type="Pfam" id="PF13596">
    <property type="entry name" value="PAS_10"/>
    <property type="match status" value="1"/>
</dbReference>
<evidence type="ECO:0000256" key="5">
    <source>
        <dbReference type="ARBA" id="ARBA00022777"/>
    </source>
</evidence>
<feature type="domain" description="PAS" evidence="7">
    <location>
        <begin position="496"/>
        <end position="566"/>
    </location>
</feature>
<feature type="domain" description="PAS" evidence="7">
    <location>
        <begin position="244"/>
        <end position="298"/>
    </location>
</feature>
<organism evidence="9 10">
    <name type="scientific">Flavihumibacter fluminis</name>
    <dbReference type="NCBI Taxonomy" id="2909236"/>
    <lineage>
        <taxon>Bacteria</taxon>
        <taxon>Pseudomonadati</taxon>
        <taxon>Bacteroidota</taxon>
        <taxon>Chitinophagia</taxon>
        <taxon>Chitinophagales</taxon>
        <taxon>Chitinophagaceae</taxon>
        <taxon>Flavihumibacter</taxon>
    </lineage>
</organism>
<dbReference type="Proteomes" id="UP001200145">
    <property type="component" value="Unassembled WGS sequence"/>
</dbReference>
<feature type="domain" description="PAC" evidence="8">
    <location>
        <begin position="983"/>
        <end position="1035"/>
    </location>
</feature>
<evidence type="ECO:0000256" key="2">
    <source>
        <dbReference type="ARBA" id="ARBA00012438"/>
    </source>
</evidence>
<dbReference type="InterPro" id="IPR003594">
    <property type="entry name" value="HATPase_dom"/>
</dbReference>
<dbReference type="PROSITE" id="PS50113">
    <property type="entry name" value="PAC"/>
    <property type="match status" value="3"/>
</dbReference>
<dbReference type="CDD" id="cd16917">
    <property type="entry name" value="HATPase_UhpB-NarQ-NarX-like"/>
    <property type="match status" value="1"/>
</dbReference>
<sequence length="1257" mass="144235">MHTLAAMHSVVQDQLNYQLYSDEESRVLHISDSLVPHLSFALESGKNRLDDLMHLDANASALLRHATQTRQPVHFRASIRKEAGVLLPAYWTVIPQSSNDGYRWYGFPPQEKNESENRLHEIERTLSSLHDIVFEIDENGVFANFWVDDINKLFLSPAGFLGKELEEVINGFPPPVSEKLLHAYRTARISQEKFSVEYPSWNDDSWYMCRFMPVRYADNSYAGMIIVITDITQSKKLEKNLRESELQYRDLFENAHDIIYTIDFDGLVQSFNRQAENLLEYDKQEINGQRSHVFFSPERLEQAVELGNLKRNGISTDTFYESEFISKSGKRIPVEINSRVIFRNGQPVGIHVTAKDIRVQKQAALELAKSEAKYRFLAEHSRDLICLHRPNGDYIYISPSIQPILGYDREELIGRSPYDFIHPEDAATVVQDAHNNNEKGIESPSVQFRLRKKNGDYVWLESVSKPIMEDGELIFIQTNSRDITERRHSEEKLRLSEERFKALFQNSLDVVMIISEHGMLENATPSFEKQLGYTVSDWIGRSVQELVHPEQVTVFNKAIETILHQKDSDLVLRIQFKNKDQHWIWMELKAASAIATPTIQGIIVSLRNISEYIEIEKTLQHYSDRITGMLHSITDGFIAVDRNFIITMFNAVAQEALQHNYNLVVGANLWSLFPEALDSQSFQSLQLAMNENSTIRYEQHIDSLQKWFDVSAFPYDEGLFIYFKDVTNRKKQEKLVQLEKEVLEMHTGSQASLQKMADHLLRGVESISNRFYCAVCIVKNNLRDAELLAAPSLPKLFWDFTNNTPLEPELTTCGRAILHKKPVQIPDVAASDLADTTRQGAASLGIRATLSIPMISTRNEILGTFAVYFLDARSASTDETEVLSRLTHLLTMIIENKQAAEKLWISNERYLLATKASNEAIWDWDAVEQVSFWGEGFNTLFGYPSMFYTGSSQNWENKIHPEDRDRVLKLIQKYLDGEKKGLYKTEYRFLKADGTYALVIDKGYCLYDEKGIVIRMIGSTEDITERKLLEEKLLQQEIHKQQQIAQAVVDVQENERAEIGKELHDNVNQLLTTAKLFLELARNDVSMQESMLKRSSDTIMNAINEIRKISRSLMPASLSDLGLISSINDLIENITLSRQLHAEFKYDKNIEKRLRAKEKLMFFRIIQEQANNVLKHADASHLLISITNHRQLTRLEIKDNGKGFDLETARKKEGIGMLNIMSRAAIFNAKVEIITAPGKGCHLVIDLPYSSKKTIPE</sequence>
<dbReference type="SMART" id="SM00086">
    <property type="entry name" value="PAC"/>
    <property type="match status" value="4"/>
</dbReference>
<dbReference type="InterPro" id="IPR000014">
    <property type="entry name" value="PAS"/>
</dbReference>
<evidence type="ECO:0000259" key="6">
    <source>
        <dbReference type="PROSITE" id="PS50109"/>
    </source>
</evidence>
<dbReference type="InterPro" id="IPR013656">
    <property type="entry name" value="PAS_4"/>
</dbReference>
<dbReference type="InterPro" id="IPR035965">
    <property type="entry name" value="PAS-like_dom_sf"/>
</dbReference>
<dbReference type="Pfam" id="PF08448">
    <property type="entry name" value="PAS_4"/>
    <property type="match status" value="1"/>
</dbReference>
<evidence type="ECO:0000259" key="8">
    <source>
        <dbReference type="PROSITE" id="PS50113"/>
    </source>
</evidence>
<dbReference type="InterPro" id="IPR003018">
    <property type="entry name" value="GAF"/>
</dbReference>
<dbReference type="InterPro" id="IPR005467">
    <property type="entry name" value="His_kinase_dom"/>
</dbReference>
<dbReference type="Pfam" id="PF13185">
    <property type="entry name" value="GAF_2"/>
    <property type="match status" value="1"/>
</dbReference>